<dbReference type="Pfam" id="PF00696">
    <property type="entry name" value="AA_kinase"/>
    <property type="match status" value="1"/>
</dbReference>
<protein>
    <recommendedName>
        <fullName evidence="2">Aspartate/glutamate/uridylate kinase domain-containing protein</fullName>
    </recommendedName>
</protein>
<feature type="non-terminal residue" evidence="3">
    <location>
        <position position="222"/>
    </location>
</feature>
<dbReference type="GO" id="GO:0009090">
    <property type="term" value="P:homoserine biosynthetic process"/>
    <property type="evidence" value="ECO:0007669"/>
    <property type="project" value="TreeGrafter"/>
</dbReference>
<dbReference type="EMBL" id="UINC01050120">
    <property type="protein sequence ID" value="SVB62710.1"/>
    <property type="molecule type" value="Genomic_DNA"/>
</dbReference>
<reference evidence="3" key="1">
    <citation type="submission" date="2018-05" db="EMBL/GenBank/DDBJ databases">
        <authorList>
            <person name="Lanie J.A."/>
            <person name="Ng W.-L."/>
            <person name="Kazmierczak K.M."/>
            <person name="Andrzejewski T.M."/>
            <person name="Davidsen T.M."/>
            <person name="Wayne K.J."/>
            <person name="Tettelin H."/>
            <person name="Glass J.I."/>
            <person name="Rusch D."/>
            <person name="Podicherti R."/>
            <person name="Tsui H.-C.T."/>
            <person name="Winkler M.E."/>
        </authorList>
    </citation>
    <scope>NUCLEOTIDE SEQUENCE</scope>
</reference>
<dbReference type="PROSITE" id="PS00324">
    <property type="entry name" value="ASPARTOKINASE"/>
    <property type="match status" value="1"/>
</dbReference>
<dbReference type="AlphaFoldDB" id="A0A382FI99"/>
<evidence type="ECO:0000256" key="1">
    <source>
        <dbReference type="ARBA" id="ARBA00010122"/>
    </source>
</evidence>
<dbReference type="GO" id="GO:0009089">
    <property type="term" value="P:lysine biosynthetic process via diaminopimelate"/>
    <property type="evidence" value="ECO:0007669"/>
    <property type="project" value="TreeGrafter"/>
</dbReference>
<dbReference type="GO" id="GO:0004072">
    <property type="term" value="F:aspartate kinase activity"/>
    <property type="evidence" value="ECO:0007669"/>
    <property type="project" value="InterPro"/>
</dbReference>
<organism evidence="3">
    <name type="scientific">marine metagenome</name>
    <dbReference type="NCBI Taxonomy" id="408172"/>
    <lineage>
        <taxon>unclassified sequences</taxon>
        <taxon>metagenomes</taxon>
        <taxon>ecological metagenomes</taxon>
    </lineage>
</organism>
<feature type="domain" description="Aspartate/glutamate/uridylate kinase" evidence="2">
    <location>
        <begin position="47"/>
        <end position="204"/>
    </location>
</feature>
<dbReference type="PANTHER" id="PTHR21499:SF59">
    <property type="entry name" value="ASPARTOKINASE"/>
    <property type="match status" value="1"/>
</dbReference>
<dbReference type="InterPro" id="IPR018042">
    <property type="entry name" value="Aspartate_kinase_CS"/>
</dbReference>
<dbReference type="SUPFAM" id="SSF53633">
    <property type="entry name" value="Carbamate kinase-like"/>
    <property type="match status" value="1"/>
</dbReference>
<gene>
    <name evidence="3" type="ORF">METZ01_LOCUS215564</name>
</gene>
<dbReference type="InterPro" id="IPR001048">
    <property type="entry name" value="Asp/Glu/Uridylate_kinase"/>
</dbReference>
<dbReference type="GO" id="GO:0005829">
    <property type="term" value="C:cytosol"/>
    <property type="evidence" value="ECO:0007669"/>
    <property type="project" value="TreeGrafter"/>
</dbReference>
<evidence type="ECO:0000313" key="3">
    <source>
        <dbReference type="EMBL" id="SVB62710.1"/>
    </source>
</evidence>
<dbReference type="InterPro" id="IPR036393">
    <property type="entry name" value="AceGlu_kinase-like_sf"/>
</dbReference>
<sequence>MHPRAFMHKRLVLPFQAPFAFKLTQCTSMTTQMDGQNDATEGAELPRLVLKFGGTSVTGASRLDVIEQVLRGRLESYNPVVVVSALSGVTEMLRTASQHAAHGDATELLEEIGNKHRVAVAEMTGGHPEAEAGVDEVLADVDRLMQGIKLVGECSPRTLDQVLSCGERLSVQLVSAGLCTRGLLTRAVDSAAIIVTDDHHTEAEVDFAATEEKAQQVLEADG</sequence>
<name>A0A382FI99_9ZZZZ</name>
<comment type="similarity">
    <text evidence="1">Belongs to the aspartokinase family.</text>
</comment>
<proteinExistence type="inferred from homology"/>
<dbReference type="Gene3D" id="3.40.1160.10">
    <property type="entry name" value="Acetylglutamate kinase-like"/>
    <property type="match status" value="1"/>
</dbReference>
<accession>A0A382FI99</accession>
<dbReference type="PANTHER" id="PTHR21499">
    <property type="entry name" value="ASPARTATE KINASE"/>
    <property type="match status" value="1"/>
</dbReference>
<evidence type="ECO:0000259" key="2">
    <source>
        <dbReference type="Pfam" id="PF00696"/>
    </source>
</evidence>